<proteinExistence type="predicted"/>
<dbReference type="EMBL" id="MUTJ01000088">
    <property type="protein sequence ID" value="ONU78712.1"/>
    <property type="molecule type" value="Genomic_DNA"/>
</dbReference>
<dbReference type="OrthoDB" id="9861512at2"/>
<name>A0A1V2VXC1_9BURK</name>
<comment type="caution">
    <text evidence="1">The sequence shown here is derived from an EMBL/GenBank/DDBJ whole genome shotgun (WGS) entry which is preliminary data.</text>
</comment>
<protein>
    <submittedName>
        <fullName evidence="1">Uncharacterized protein</fullName>
    </submittedName>
</protein>
<reference evidence="1 2" key="1">
    <citation type="submission" date="2016-08" db="EMBL/GenBank/DDBJ databases">
        <authorList>
            <person name="Seilhamer J.J."/>
        </authorList>
    </citation>
    <scope>NUCLEOTIDE SEQUENCE [LARGE SCALE GENOMIC DNA]</scope>
    <source>
        <strain evidence="1 2">VC14762</strain>
    </source>
</reference>
<organism evidence="1 2">
    <name type="scientific">Burkholderia cenocepacia</name>
    <dbReference type="NCBI Taxonomy" id="95486"/>
    <lineage>
        <taxon>Bacteria</taxon>
        <taxon>Pseudomonadati</taxon>
        <taxon>Pseudomonadota</taxon>
        <taxon>Betaproteobacteria</taxon>
        <taxon>Burkholderiales</taxon>
        <taxon>Burkholderiaceae</taxon>
        <taxon>Burkholderia</taxon>
        <taxon>Burkholderia cepacia complex</taxon>
    </lineage>
</organism>
<sequence>MCDVGCGRRYRFIWRVPVGRIEEAGCPSDAGRIVESDRKLASTRWRIQIISSDFLTSIRVKGRCKRGEPVPPALLNLYR</sequence>
<evidence type="ECO:0000313" key="1">
    <source>
        <dbReference type="EMBL" id="ONU78712.1"/>
    </source>
</evidence>
<accession>A0A1V2VXC1</accession>
<gene>
    <name evidence="1" type="ORF">A8E72_28700</name>
</gene>
<evidence type="ECO:0000313" key="2">
    <source>
        <dbReference type="Proteomes" id="UP000188543"/>
    </source>
</evidence>
<dbReference type="AlphaFoldDB" id="A0A1V2VXC1"/>
<dbReference type="Proteomes" id="UP000188543">
    <property type="component" value="Unassembled WGS sequence"/>
</dbReference>